<accession>A0A378ICJ4</accession>
<protein>
    <submittedName>
        <fullName evidence="2">Uncharacterized protein</fullName>
    </submittedName>
</protein>
<organism evidence="2 4">
    <name type="scientific">Legionella birminghamensis</name>
    <dbReference type="NCBI Taxonomy" id="28083"/>
    <lineage>
        <taxon>Bacteria</taxon>
        <taxon>Pseudomonadati</taxon>
        <taxon>Pseudomonadota</taxon>
        <taxon>Gammaproteobacteria</taxon>
        <taxon>Legionellales</taxon>
        <taxon>Legionellaceae</taxon>
        <taxon>Legionella</taxon>
    </lineage>
</organism>
<evidence type="ECO:0000313" key="1">
    <source>
        <dbReference type="EMBL" id="KTC66760.1"/>
    </source>
</evidence>
<reference evidence="2 4" key="2">
    <citation type="submission" date="2018-06" db="EMBL/GenBank/DDBJ databases">
        <authorList>
            <consortium name="Pathogen Informatics"/>
            <person name="Doyle S."/>
        </authorList>
    </citation>
    <scope>NUCLEOTIDE SEQUENCE [LARGE SCALE GENOMIC DNA]</scope>
    <source>
        <strain evidence="2 4">NCTC12437</strain>
    </source>
</reference>
<proteinExistence type="predicted"/>
<name>A0A378ICJ4_9GAMM</name>
<dbReference type="EMBL" id="LNXT01000052">
    <property type="protein sequence ID" value="KTC66760.1"/>
    <property type="molecule type" value="Genomic_DNA"/>
</dbReference>
<evidence type="ECO:0000313" key="4">
    <source>
        <dbReference type="Proteomes" id="UP000255066"/>
    </source>
</evidence>
<evidence type="ECO:0000313" key="3">
    <source>
        <dbReference type="Proteomes" id="UP000054735"/>
    </source>
</evidence>
<dbReference type="AlphaFoldDB" id="A0A378ICJ4"/>
<dbReference type="Proteomes" id="UP000054735">
    <property type="component" value="Unassembled WGS sequence"/>
</dbReference>
<dbReference type="STRING" id="28083.Lbir_3062"/>
<keyword evidence="3" id="KW-1185">Reference proteome</keyword>
<reference evidence="1 3" key="1">
    <citation type="submission" date="2015-11" db="EMBL/GenBank/DDBJ databases">
        <title>Genomic analysis of 38 Legionella species identifies large and diverse effector repertoires.</title>
        <authorList>
            <person name="Burstein D."/>
            <person name="Amaro F."/>
            <person name="Zusman T."/>
            <person name="Lifshitz Z."/>
            <person name="Cohen O."/>
            <person name="Gilbert J.A."/>
            <person name="Pupko T."/>
            <person name="Shuman H.A."/>
            <person name="Segal G."/>
        </authorList>
    </citation>
    <scope>NUCLEOTIDE SEQUENCE [LARGE SCALE GENOMIC DNA]</scope>
    <source>
        <strain evidence="1 3">CDC#1407-AL-14</strain>
    </source>
</reference>
<sequence>MRLTFEHLKMTDEVYLDKLKKVNTLEELLEIRLHKALVIGNILLNRGDFNSILNSYYQQLQIDIKQNEFIEYCIFQALDCLISSEFSRQLSLLFNADFIMNGLLLTISLRDEYKQSDSSLGNLKKLVDDLNQALSDTKWDEEKSFSRLENTNSTTVYVFNFQKIFALRLFLANPLSTAVFLIDNEDKIENKSFIISSCEFLIEKIKPFRGLAGGPDNNTINEIIEKLLVMKHPVLTGLQNIKPSRICIKKSTYETDEPNLDVTAENPTAAATTGGIAENENSPPPSGFACFPFSCFFKKRTVNRNKQSEEFTFNSANSSGLQNN</sequence>
<dbReference type="EMBL" id="UGNW01000001">
    <property type="protein sequence ID" value="STX32909.1"/>
    <property type="molecule type" value="Genomic_DNA"/>
</dbReference>
<dbReference type="Proteomes" id="UP000255066">
    <property type="component" value="Unassembled WGS sequence"/>
</dbReference>
<gene>
    <name evidence="1" type="ORF">Lbir_3062</name>
    <name evidence="2" type="ORF">NCTC12437_02713</name>
</gene>
<evidence type="ECO:0000313" key="2">
    <source>
        <dbReference type="EMBL" id="STX32909.1"/>
    </source>
</evidence>